<gene>
    <name evidence="2" type="ORF">SAMN05216352_13313</name>
</gene>
<proteinExistence type="predicted"/>
<sequence length="212" mass="23430">MAAYLHVGTYLHYLFTFPWYRIVVGSTSFIYGVFYLFASGMLTISNPNASKILEQGYIKASQTYGPLSIWPSIEFWWPNLHLFGIISVAGLFLLMAFVGLVGVALGFVIYQWRLKKKWDMKTMGSTVGSSVAVTATCFVSCSLPAVYPLLLVLFGSATADPLSRLLTNESGWLVNLVQMATLSLMAASVIYIGQRLKGMEKQTSNKCSSCNR</sequence>
<dbReference type="RefSeq" id="WP_139186031.1">
    <property type="nucleotide sequence ID" value="NZ_FNDU01000033.1"/>
</dbReference>
<dbReference type="AlphaFoldDB" id="A0A1G8RU97"/>
<feature type="transmembrane region" description="Helical" evidence="1">
    <location>
        <begin position="80"/>
        <end position="110"/>
    </location>
</feature>
<reference evidence="2 3" key="1">
    <citation type="submission" date="2016-10" db="EMBL/GenBank/DDBJ databases">
        <authorList>
            <person name="de Groot N.N."/>
        </authorList>
    </citation>
    <scope>NUCLEOTIDE SEQUENCE [LARGE SCALE GENOMIC DNA]</scope>
    <source>
        <strain evidence="3">P4B,CCM 7963,CECT 7998,DSM 25260,IBRC-M 10614,KCTC 13821</strain>
    </source>
</reference>
<dbReference type="Proteomes" id="UP000199017">
    <property type="component" value="Unassembled WGS sequence"/>
</dbReference>
<feature type="transmembrane region" description="Helical" evidence="1">
    <location>
        <begin position="172"/>
        <end position="192"/>
    </location>
</feature>
<evidence type="ECO:0000313" key="2">
    <source>
        <dbReference type="EMBL" id="SDJ20644.1"/>
    </source>
</evidence>
<feature type="transmembrane region" description="Helical" evidence="1">
    <location>
        <begin position="19"/>
        <end position="38"/>
    </location>
</feature>
<evidence type="ECO:0000256" key="1">
    <source>
        <dbReference type="SAM" id="Phobius"/>
    </source>
</evidence>
<keyword evidence="1" id="KW-0472">Membrane</keyword>
<evidence type="ECO:0000313" key="3">
    <source>
        <dbReference type="Proteomes" id="UP000199017"/>
    </source>
</evidence>
<name>A0A1G8RU97_9BACI</name>
<keyword evidence="1" id="KW-1133">Transmembrane helix</keyword>
<protein>
    <submittedName>
        <fullName evidence="2">Uncharacterized protein</fullName>
    </submittedName>
</protein>
<organism evidence="2 3">
    <name type="scientific">Alteribacillus bidgolensis</name>
    <dbReference type="NCBI Taxonomy" id="930129"/>
    <lineage>
        <taxon>Bacteria</taxon>
        <taxon>Bacillati</taxon>
        <taxon>Bacillota</taxon>
        <taxon>Bacilli</taxon>
        <taxon>Bacillales</taxon>
        <taxon>Bacillaceae</taxon>
        <taxon>Alteribacillus</taxon>
    </lineage>
</organism>
<keyword evidence="3" id="KW-1185">Reference proteome</keyword>
<feature type="transmembrane region" description="Helical" evidence="1">
    <location>
        <begin position="131"/>
        <end position="152"/>
    </location>
</feature>
<dbReference type="EMBL" id="FNDU01000033">
    <property type="protein sequence ID" value="SDJ20644.1"/>
    <property type="molecule type" value="Genomic_DNA"/>
</dbReference>
<accession>A0A1G8RU97</accession>
<dbReference type="STRING" id="930129.SAMN05216352_13313"/>
<keyword evidence="1" id="KW-0812">Transmembrane</keyword>